<evidence type="ECO:0000313" key="9">
    <source>
        <dbReference type="EMBL" id="TWT20625.1"/>
    </source>
</evidence>
<dbReference type="EMBL" id="VOHE01000002">
    <property type="protein sequence ID" value="TWT20625.1"/>
    <property type="molecule type" value="Genomic_DNA"/>
</dbReference>
<keyword evidence="5 7" id="KW-0472">Membrane</keyword>
<evidence type="ECO:0000256" key="4">
    <source>
        <dbReference type="ARBA" id="ARBA00022989"/>
    </source>
</evidence>
<evidence type="ECO:0000256" key="6">
    <source>
        <dbReference type="ARBA" id="ARBA00043993"/>
    </source>
</evidence>
<feature type="transmembrane region" description="Helical" evidence="7">
    <location>
        <begin position="135"/>
        <end position="152"/>
    </location>
</feature>
<feature type="transmembrane region" description="Helical" evidence="7">
    <location>
        <begin position="84"/>
        <end position="104"/>
    </location>
</feature>
<feature type="transmembrane region" description="Helical" evidence="7">
    <location>
        <begin position="440"/>
        <end position="462"/>
    </location>
</feature>
<evidence type="ECO:0000256" key="1">
    <source>
        <dbReference type="ARBA" id="ARBA00004651"/>
    </source>
</evidence>
<gene>
    <name evidence="9" type="ORF">FQY79_04635</name>
</gene>
<comment type="subcellular location">
    <subcellularLocation>
        <location evidence="1">Cell membrane</location>
        <topology evidence="1">Multi-pass membrane protein</topology>
    </subcellularLocation>
</comment>
<feature type="domain" description="Integral membrane bound transporter" evidence="8">
    <location>
        <begin position="330"/>
        <end position="457"/>
    </location>
</feature>
<proteinExistence type="inferred from homology"/>
<keyword evidence="4 7" id="KW-1133">Transmembrane helix</keyword>
<comment type="caution">
    <text evidence="9">The sequence shown here is derived from an EMBL/GenBank/DDBJ whole genome shotgun (WGS) entry which is preliminary data.</text>
</comment>
<dbReference type="PANTHER" id="PTHR30509:SF9">
    <property type="entry name" value="MULTIDRUG RESISTANCE PROTEIN MDTO"/>
    <property type="match status" value="1"/>
</dbReference>
<sequence>MPASSLPPAPPAPPRPTPRRLLRDLRQVRPAPPQRWAFALRAALAMGIPVAVGTWAGQPGAGLMATLGAFTALYGGGRPYASRAITLAVVAAAFALAVVFGLWLEGRPWLVVPALSLVAMLATWLCNATRLGPPGAYMFVLACAAGTALPIGDLAPLQAGLLVLGGGAVAWLLHTVGALFRLRGPERRAVAAAGRAVVACIQAGPSHPGARRAAAQALHESWQMLVGFQPVPARRGGELERLRGVNRELHQLFAAAIDPSSPHADRDVLLQRAQALVDEATRPPIARPRSLPPDAIPHGYPHSWRLLREGIAPGSNALRVVLRVGMATLLAGALGAALELERAYWAIAAALLMLHQGFDWTRTLLRSLERTLGTWVGLLLAGVIVWWQPAGAWLVLVVMLLQFVIEVAVVRNYALAVVFITGAALTIASGGQPVDDVPALLWARGVDTLFGCACALVAFRLLPPRADAATLGEGIAHCLLAVRDTCRLLASGDVTSPHARATRRDLQHRSFELEQRMDEALAGSRAQQDTAERLWPAVSVCQRLAYRALAACWDAERQLGAAAPGQPPGHVEPADLPRVSAALEALAEAWRRLAAPPPPAAPLPRLLEADVEDLRALLASAHG</sequence>
<dbReference type="Proteomes" id="UP000315949">
    <property type="component" value="Unassembled WGS sequence"/>
</dbReference>
<feature type="transmembrane region" description="Helical" evidence="7">
    <location>
        <begin position="415"/>
        <end position="434"/>
    </location>
</feature>
<name>A0A5C5U570_9GAMM</name>
<keyword evidence="3 7" id="KW-0812">Transmembrane</keyword>
<feature type="transmembrane region" description="Helical" evidence="7">
    <location>
        <begin position="110"/>
        <end position="128"/>
    </location>
</feature>
<dbReference type="AlphaFoldDB" id="A0A5C5U570"/>
<reference evidence="9 10" key="1">
    <citation type="submission" date="2019-07" db="EMBL/GenBank/DDBJ databases">
        <title>Luteimonas sp. YD-1 nov., isolated from acidic soil.</title>
        <authorList>
            <person name="Zhou J."/>
        </authorList>
    </citation>
    <scope>NUCLEOTIDE SEQUENCE [LARGE SCALE GENOMIC DNA]</scope>
    <source>
        <strain evidence="9 10">YD-1</strain>
    </source>
</reference>
<feature type="transmembrane region" description="Helical" evidence="7">
    <location>
        <begin position="320"/>
        <end position="337"/>
    </location>
</feature>
<evidence type="ECO:0000256" key="2">
    <source>
        <dbReference type="ARBA" id="ARBA00022475"/>
    </source>
</evidence>
<organism evidence="9 10">
    <name type="scientific">Luteimonas wenzhouensis</name>
    <dbReference type="NCBI Taxonomy" id="2599615"/>
    <lineage>
        <taxon>Bacteria</taxon>
        <taxon>Pseudomonadati</taxon>
        <taxon>Pseudomonadota</taxon>
        <taxon>Gammaproteobacteria</taxon>
        <taxon>Lysobacterales</taxon>
        <taxon>Lysobacteraceae</taxon>
        <taxon>Luteimonas</taxon>
    </lineage>
</organism>
<feature type="transmembrane region" description="Helical" evidence="7">
    <location>
        <begin position="158"/>
        <end position="180"/>
    </location>
</feature>
<evidence type="ECO:0000256" key="5">
    <source>
        <dbReference type="ARBA" id="ARBA00023136"/>
    </source>
</evidence>
<dbReference type="OrthoDB" id="581879at2"/>
<evidence type="ECO:0000259" key="8">
    <source>
        <dbReference type="Pfam" id="PF13515"/>
    </source>
</evidence>
<dbReference type="RefSeq" id="WP_146311260.1">
    <property type="nucleotide sequence ID" value="NZ_VOHE01000002.1"/>
</dbReference>
<keyword evidence="10" id="KW-1185">Reference proteome</keyword>
<dbReference type="PANTHER" id="PTHR30509">
    <property type="entry name" value="P-HYDROXYBENZOIC ACID EFFLUX PUMP SUBUNIT-RELATED"/>
    <property type="match status" value="1"/>
</dbReference>
<dbReference type="Pfam" id="PF13515">
    <property type="entry name" value="FUSC_2"/>
    <property type="match status" value="1"/>
</dbReference>
<comment type="similarity">
    <text evidence="6">Belongs to the YccS/YhfK family.</text>
</comment>
<evidence type="ECO:0000313" key="10">
    <source>
        <dbReference type="Proteomes" id="UP000315949"/>
    </source>
</evidence>
<dbReference type="GO" id="GO:0005886">
    <property type="term" value="C:plasma membrane"/>
    <property type="evidence" value="ECO:0007669"/>
    <property type="project" value="UniProtKB-SubCell"/>
</dbReference>
<evidence type="ECO:0000256" key="7">
    <source>
        <dbReference type="SAM" id="Phobius"/>
    </source>
</evidence>
<keyword evidence="2" id="KW-1003">Cell membrane</keyword>
<accession>A0A5C5U570</accession>
<dbReference type="InterPro" id="IPR049453">
    <property type="entry name" value="Memb_transporter_dom"/>
</dbReference>
<feature type="transmembrane region" description="Helical" evidence="7">
    <location>
        <begin position="61"/>
        <end position="77"/>
    </location>
</feature>
<evidence type="ECO:0000256" key="3">
    <source>
        <dbReference type="ARBA" id="ARBA00022692"/>
    </source>
</evidence>
<protein>
    <submittedName>
        <fullName evidence="9">FUSC family protein</fullName>
    </submittedName>
</protein>